<dbReference type="SUPFAM" id="SSF50044">
    <property type="entry name" value="SH3-domain"/>
    <property type="match status" value="1"/>
</dbReference>
<dbReference type="Gene3D" id="1.10.555.10">
    <property type="entry name" value="Rho GTPase activation protein"/>
    <property type="match status" value="1"/>
</dbReference>
<proteinExistence type="predicted"/>
<dbReference type="Gene3D" id="2.30.30.40">
    <property type="entry name" value="SH3 Domains"/>
    <property type="match status" value="1"/>
</dbReference>
<evidence type="ECO:0000256" key="4">
    <source>
        <dbReference type="SAM" id="MobiDB-lite"/>
    </source>
</evidence>
<dbReference type="CDD" id="cd00174">
    <property type="entry name" value="SH3"/>
    <property type="match status" value="1"/>
</dbReference>
<dbReference type="InterPro" id="IPR036028">
    <property type="entry name" value="SH3-like_dom_sf"/>
</dbReference>
<dbReference type="InterPro" id="IPR008936">
    <property type="entry name" value="Rho_GTPase_activation_prot"/>
</dbReference>
<sequence length="575" mass="65370">MVLATVRVDNLCVTKGMRFDKTVTVKEALIRIAEKCSLDVPEQELCESYILYVPPNNSRSGKYLTQEDSLLLSSVFFVDRDEIHVKKAYPLVIINGDGTETTQDKVDLEQTGQDLFVTLCKKYFYTSSQWELYKKNTTDEKETQLDLSRTLKEQGVTGDTCIVFRAKKQNILKNRLKKKPSTSTVSGPMFVKHSKDDNVLFTNSDSPARGCGRPIFGFPLTRALEQPGDLPNREIPSLVSASIEFIRANALQVTGLFRISAKSELVDTLKEKFDNNALEVSFDNDEDPHLVCSIFKQYLRDLPEPVIPYRFYHDFLNLYDIHEEDVDSMKEDLTVLVHSLPPENFCLLKTLCTFLQEITKHEEINKMNARNLSTVFGPNLLRFPDNNDMLMIMRDTPRLSSVTSAMITLSPNIFTNRPKVKPVQKLATVGYVRCFCSYQADVESSCEISISRGDVIIVFAQQKSGWWVGSIIGSNIAGFFPSNFCSTMTSSLSEAKEIIVPEEIIQNDTESDAKQNGTTSANTEEDIESLKQQLKEQKEKLNEEQMKRQEMENFFHEQLDKFSSLFDLHTKISAK</sequence>
<dbReference type="EMBL" id="HBKP01001657">
    <property type="protein sequence ID" value="CAE2201016.1"/>
    <property type="molecule type" value="Transcribed_RNA"/>
</dbReference>
<evidence type="ECO:0000259" key="6">
    <source>
        <dbReference type="PROSITE" id="PS50238"/>
    </source>
</evidence>
<evidence type="ECO:0000259" key="5">
    <source>
        <dbReference type="PROSITE" id="PS50002"/>
    </source>
</evidence>
<name>A0A7S4HJD5_9EUKA</name>
<dbReference type="GO" id="GO:0005096">
    <property type="term" value="F:GTPase activator activity"/>
    <property type="evidence" value="ECO:0007669"/>
    <property type="project" value="UniProtKB-KW"/>
</dbReference>
<dbReference type="InterPro" id="IPR000198">
    <property type="entry name" value="RhoGAP_dom"/>
</dbReference>
<dbReference type="InterPro" id="IPR051025">
    <property type="entry name" value="RhoGAP"/>
</dbReference>
<dbReference type="PANTHER" id="PTHR15228:SF24">
    <property type="entry name" value="RHO-GAP DOMAIN-CONTAINING PROTEIN"/>
    <property type="match status" value="1"/>
</dbReference>
<dbReference type="CDD" id="cd00159">
    <property type="entry name" value="RhoGAP"/>
    <property type="match status" value="1"/>
</dbReference>
<keyword evidence="1 3" id="KW-0728">SH3 domain</keyword>
<reference evidence="7" key="1">
    <citation type="submission" date="2021-01" db="EMBL/GenBank/DDBJ databases">
        <authorList>
            <person name="Corre E."/>
            <person name="Pelletier E."/>
            <person name="Niang G."/>
            <person name="Scheremetjew M."/>
            <person name="Finn R."/>
            <person name="Kale V."/>
            <person name="Holt S."/>
            <person name="Cochrane G."/>
            <person name="Meng A."/>
            <person name="Brown T."/>
            <person name="Cohen L."/>
        </authorList>
    </citation>
    <scope>NUCLEOTIDE SEQUENCE</scope>
    <source>
        <strain evidence="7">DIVA3 518/3/11/1/6</strain>
    </source>
</reference>
<feature type="region of interest" description="Disordered" evidence="4">
    <location>
        <begin position="504"/>
        <end position="545"/>
    </location>
</feature>
<protein>
    <submittedName>
        <fullName evidence="7">Uncharacterized protein</fullName>
    </submittedName>
</protein>
<dbReference type="SUPFAM" id="SSF48350">
    <property type="entry name" value="GTPase activation domain, GAP"/>
    <property type="match status" value="1"/>
</dbReference>
<dbReference type="Pfam" id="PF00620">
    <property type="entry name" value="RhoGAP"/>
    <property type="match status" value="1"/>
</dbReference>
<dbReference type="SMART" id="SM00324">
    <property type="entry name" value="RhoGAP"/>
    <property type="match status" value="1"/>
</dbReference>
<evidence type="ECO:0000256" key="1">
    <source>
        <dbReference type="ARBA" id="ARBA00022443"/>
    </source>
</evidence>
<dbReference type="AlphaFoldDB" id="A0A7S4HJD5"/>
<dbReference type="PROSITE" id="PS50002">
    <property type="entry name" value="SH3"/>
    <property type="match status" value="1"/>
</dbReference>
<dbReference type="PANTHER" id="PTHR15228">
    <property type="entry name" value="SPERMATHECAL PHYSIOLOGY VARIANT"/>
    <property type="match status" value="1"/>
</dbReference>
<evidence type="ECO:0000256" key="3">
    <source>
        <dbReference type="PROSITE-ProRule" id="PRU00192"/>
    </source>
</evidence>
<gene>
    <name evidence="7" type="ORF">VSP0166_LOCUS1186</name>
</gene>
<evidence type="ECO:0000256" key="2">
    <source>
        <dbReference type="ARBA" id="ARBA00022468"/>
    </source>
</evidence>
<feature type="domain" description="Rho-GAP" evidence="6">
    <location>
        <begin position="218"/>
        <end position="414"/>
    </location>
</feature>
<feature type="compositionally biased region" description="Basic and acidic residues" evidence="4">
    <location>
        <begin position="533"/>
        <end position="545"/>
    </location>
</feature>
<dbReference type="GO" id="GO:0007165">
    <property type="term" value="P:signal transduction"/>
    <property type="evidence" value="ECO:0007669"/>
    <property type="project" value="InterPro"/>
</dbReference>
<dbReference type="InterPro" id="IPR001452">
    <property type="entry name" value="SH3_domain"/>
</dbReference>
<dbReference type="Pfam" id="PF00018">
    <property type="entry name" value="SH3_1"/>
    <property type="match status" value="1"/>
</dbReference>
<dbReference type="SMART" id="SM00326">
    <property type="entry name" value="SH3"/>
    <property type="match status" value="1"/>
</dbReference>
<dbReference type="PROSITE" id="PS50238">
    <property type="entry name" value="RHOGAP"/>
    <property type="match status" value="1"/>
</dbReference>
<feature type="domain" description="SH3" evidence="5">
    <location>
        <begin position="427"/>
        <end position="490"/>
    </location>
</feature>
<keyword evidence="2" id="KW-0343">GTPase activation</keyword>
<evidence type="ECO:0000313" key="7">
    <source>
        <dbReference type="EMBL" id="CAE2201016.1"/>
    </source>
</evidence>
<organism evidence="7">
    <name type="scientific">Vannella robusta</name>
    <dbReference type="NCBI Taxonomy" id="1487602"/>
    <lineage>
        <taxon>Eukaryota</taxon>
        <taxon>Amoebozoa</taxon>
        <taxon>Discosea</taxon>
        <taxon>Flabellinia</taxon>
        <taxon>Vannellidae</taxon>
        <taxon>Vannella</taxon>
    </lineage>
</organism>
<accession>A0A7S4HJD5</accession>